<sequence length="306" mass="34747">MSLSREVEINSSVNFTNINVAAEDFYCAFLNLILKTELRNLNESTSNFVALDLGCDKTGLSIQVTSTSSITKVRKTVEKYVSSGNNKRFKDLIVLTLGEATDYRTNTIDVENFSFDVKKNVWSYKTIGKKLLHVNEVILKELLDLLEKAGVCDPLEAEPKEVTTFVELINLISDDEHPEAGTGFLEEPDPERKINKRFKNHSDEIIAEYKDNFSIYGNVLQQIKNDTDISNIKIRKASNYLRKLSHDLLKSCSGNPIEALDKLQSFYIKKLSKLHFEYDEQAVNFYLINELTGCNVFPNIAAISHE</sequence>
<evidence type="ECO:0000259" key="1">
    <source>
        <dbReference type="Pfam" id="PF21941"/>
    </source>
</evidence>
<proteinExistence type="predicted"/>
<protein>
    <submittedName>
        <fullName evidence="2">SMEK domain-containing protein</fullName>
    </submittedName>
</protein>
<comment type="caution">
    <text evidence="2">The sequence shown here is derived from an EMBL/GenBank/DDBJ whole genome shotgun (WGS) entry which is preliminary data.</text>
</comment>
<dbReference type="RefSeq" id="WP_169021694.1">
    <property type="nucleotide sequence ID" value="NZ_JABBMT010000082.1"/>
</dbReference>
<dbReference type="InterPro" id="IPR047740">
    <property type="entry name" value="SMEK_dom"/>
</dbReference>
<accession>A0A7Y0DWD2</accession>
<dbReference type="Proteomes" id="UP000570493">
    <property type="component" value="Unassembled WGS sequence"/>
</dbReference>
<dbReference type="EMBL" id="JABBMT010000082">
    <property type="protein sequence ID" value="NMM42814.1"/>
    <property type="molecule type" value="Genomic_DNA"/>
</dbReference>
<reference evidence="2" key="1">
    <citation type="submission" date="2020-04" db="EMBL/GenBank/DDBJ databases">
        <title>Genome Sequencing for Pseudoaltermonas arctica.</title>
        <authorList>
            <person name="Elkins N.S."/>
        </authorList>
    </citation>
    <scope>NUCLEOTIDE SEQUENCE [LARGE SCALE GENOMIC DNA]</scope>
    <source>
        <strain evidence="2">NEC-BIFX-2020_0012</strain>
    </source>
</reference>
<gene>
    <name evidence="2" type="ORF">HHO47_18960</name>
</gene>
<dbReference type="NCBIfam" id="NF033859">
    <property type="entry name" value="SMEK_N"/>
    <property type="match status" value="1"/>
</dbReference>
<name>A0A7Y0DWD2_9GAMM</name>
<feature type="domain" description="SMEK" evidence="1">
    <location>
        <begin position="3"/>
        <end position="131"/>
    </location>
</feature>
<keyword evidence="3" id="KW-1185">Reference proteome</keyword>
<evidence type="ECO:0000313" key="2">
    <source>
        <dbReference type="EMBL" id="NMM42814.1"/>
    </source>
</evidence>
<dbReference type="AlphaFoldDB" id="A0A7Y0DWD2"/>
<organism evidence="2 3">
    <name type="scientific">Pseudoalteromonas arctica</name>
    <dbReference type="NCBI Taxonomy" id="394751"/>
    <lineage>
        <taxon>Bacteria</taxon>
        <taxon>Pseudomonadati</taxon>
        <taxon>Pseudomonadota</taxon>
        <taxon>Gammaproteobacteria</taxon>
        <taxon>Alteromonadales</taxon>
        <taxon>Pseudoalteromonadaceae</taxon>
        <taxon>Pseudoalteromonas</taxon>
    </lineage>
</organism>
<evidence type="ECO:0000313" key="3">
    <source>
        <dbReference type="Proteomes" id="UP000570493"/>
    </source>
</evidence>
<dbReference type="Pfam" id="PF21941">
    <property type="entry name" value="SMEK_N"/>
    <property type="match status" value="1"/>
</dbReference>